<dbReference type="InterPro" id="IPR001387">
    <property type="entry name" value="Cro/C1-type_HTH"/>
</dbReference>
<evidence type="ECO:0000313" key="5">
    <source>
        <dbReference type="EMBL" id="SFE72760.1"/>
    </source>
</evidence>
<dbReference type="SUPFAM" id="SSF47413">
    <property type="entry name" value="lambda repressor-like DNA-binding domains"/>
    <property type="match status" value="1"/>
</dbReference>
<gene>
    <name evidence="5" type="ORF">SAMN05192532_103256</name>
</gene>
<keyword evidence="1" id="KW-0805">Transcription regulation</keyword>
<evidence type="ECO:0000256" key="3">
    <source>
        <dbReference type="ARBA" id="ARBA00023163"/>
    </source>
</evidence>
<evidence type="ECO:0000259" key="4">
    <source>
        <dbReference type="PROSITE" id="PS50943"/>
    </source>
</evidence>
<feature type="domain" description="HTH cro/C1-type" evidence="4">
    <location>
        <begin position="14"/>
        <end position="68"/>
    </location>
</feature>
<dbReference type="InterPro" id="IPR013096">
    <property type="entry name" value="Cupin_2"/>
</dbReference>
<dbReference type="EMBL" id="FONT01000003">
    <property type="protein sequence ID" value="SFE72760.1"/>
    <property type="molecule type" value="Genomic_DNA"/>
</dbReference>
<evidence type="ECO:0000256" key="1">
    <source>
        <dbReference type="ARBA" id="ARBA00023015"/>
    </source>
</evidence>
<dbReference type="Pfam" id="PF01381">
    <property type="entry name" value="HTH_3"/>
    <property type="match status" value="1"/>
</dbReference>
<dbReference type="CDD" id="cd00093">
    <property type="entry name" value="HTH_XRE"/>
    <property type="match status" value="1"/>
</dbReference>
<dbReference type="OrthoDB" id="9781521at2"/>
<dbReference type="Pfam" id="PF07883">
    <property type="entry name" value="Cupin_2"/>
    <property type="match status" value="1"/>
</dbReference>
<dbReference type="InterPro" id="IPR050807">
    <property type="entry name" value="TransReg_Diox_bact_type"/>
</dbReference>
<dbReference type="CDD" id="cd02209">
    <property type="entry name" value="cupin_XRE_C"/>
    <property type="match status" value="1"/>
</dbReference>
<keyword evidence="2" id="KW-0238">DNA-binding</keyword>
<dbReference type="GO" id="GO:0003700">
    <property type="term" value="F:DNA-binding transcription factor activity"/>
    <property type="evidence" value="ECO:0007669"/>
    <property type="project" value="TreeGrafter"/>
</dbReference>
<sequence length="187" mass="21626">MEYEDLNKQIGNKLRYIRKRRGLSLEETAARTGVSKPMLGQIERGISNPTVGTLWKIANGLHVAFSTFIESERPDVQYIDYDRLEVLQGEQGTFHVKPVIPKNTETPFEVYYIELDAQDEYFSQAHPEGVEEYLFLTEGELEVHIKGRSYVLKTGDALRFKANHDHTYRNKSNHMARCTMIIYYSSS</sequence>
<dbReference type="Proteomes" id="UP000199516">
    <property type="component" value="Unassembled WGS sequence"/>
</dbReference>
<proteinExistence type="predicted"/>
<evidence type="ECO:0000256" key="2">
    <source>
        <dbReference type="ARBA" id="ARBA00023125"/>
    </source>
</evidence>
<keyword evidence="3" id="KW-0804">Transcription</keyword>
<keyword evidence="6" id="KW-1185">Reference proteome</keyword>
<protein>
    <submittedName>
        <fullName evidence="5">Cupin domain-containing protein</fullName>
    </submittedName>
</protein>
<dbReference type="GO" id="GO:0005829">
    <property type="term" value="C:cytosol"/>
    <property type="evidence" value="ECO:0007669"/>
    <property type="project" value="TreeGrafter"/>
</dbReference>
<dbReference type="SUPFAM" id="SSF51182">
    <property type="entry name" value="RmlC-like cupins"/>
    <property type="match status" value="1"/>
</dbReference>
<reference evidence="5 6" key="1">
    <citation type="submission" date="2016-10" db="EMBL/GenBank/DDBJ databases">
        <authorList>
            <person name="de Groot N.N."/>
        </authorList>
    </citation>
    <scope>NUCLEOTIDE SEQUENCE [LARGE SCALE GENOMIC DNA]</scope>
    <source>
        <strain evidence="5 6">DSM 23995</strain>
    </source>
</reference>
<dbReference type="Gene3D" id="2.60.120.10">
    <property type="entry name" value="Jelly Rolls"/>
    <property type="match status" value="1"/>
</dbReference>
<name>A0A1I2CYE7_9BACI</name>
<dbReference type="Gene3D" id="1.10.260.40">
    <property type="entry name" value="lambda repressor-like DNA-binding domains"/>
    <property type="match status" value="1"/>
</dbReference>
<dbReference type="PANTHER" id="PTHR46797:SF23">
    <property type="entry name" value="HTH-TYPE TRANSCRIPTIONAL REGULATOR SUTR"/>
    <property type="match status" value="1"/>
</dbReference>
<organism evidence="5 6">
    <name type="scientific">Alteribacillus iranensis</name>
    <dbReference type="NCBI Taxonomy" id="930128"/>
    <lineage>
        <taxon>Bacteria</taxon>
        <taxon>Bacillati</taxon>
        <taxon>Bacillota</taxon>
        <taxon>Bacilli</taxon>
        <taxon>Bacillales</taxon>
        <taxon>Bacillaceae</taxon>
        <taxon>Alteribacillus</taxon>
    </lineage>
</organism>
<dbReference type="PROSITE" id="PS50943">
    <property type="entry name" value="HTH_CROC1"/>
    <property type="match status" value="1"/>
</dbReference>
<dbReference type="InterPro" id="IPR010982">
    <property type="entry name" value="Lambda_DNA-bd_dom_sf"/>
</dbReference>
<evidence type="ECO:0000313" key="6">
    <source>
        <dbReference type="Proteomes" id="UP000199516"/>
    </source>
</evidence>
<dbReference type="RefSeq" id="WP_091660498.1">
    <property type="nucleotide sequence ID" value="NZ_FONT01000003.1"/>
</dbReference>
<dbReference type="InterPro" id="IPR014710">
    <property type="entry name" value="RmlC-like_jellyroll"/>
</dbReference>
<dbReference type="InterPro" id="IPR011051">
    <property type="entry name" value="RmlC_Cupin_sf"/>
</dbReference>
<dbReference type="PANTHER" id="PTHR46797">
    <property type="entry name" value="HTH-TYPE TRANSCRIPTIONAL REGULATOR"/>
    <property type="match status" value="1"/>
</dbReference>
<dbReference type="GO" id="GO:0003677">
    <property type="term" value="F:DNA binding"/>
    <property type="evidence" value="ECO:0007669"/>
    <property type="project" value="UniProtKB-KW"/>
</dbReference>
<dbReference type="STRING" id="930128.SAMN05192532_103256"/>
<dbReference type="SMART" id="SM00530">
    <property type="entry name" value="HTH_XRE"/>
    <property type="match status" value="1"/>
</dbReference>
<accession>A0A1I2CYE7</accession>
<dbReference type="AlphaFoldDB" id="A0A1I2CYE7"/>